<evidence type="ECO:0000259" key="1">
    <source>
        <dbReference type="Pfam" id="PF13090"/>
    </source>
</evidence>
<evidence type="ECO:0000313" key="2">
    <source>
        <dbReference type="EMBL" id="PZP49706.1"/>
    </source>
</evidence>
<keyword evidence="2" id="KW-0808">Transferase</keyword>
<dbReference type="PANTHER" id="PTHR30218:SF0">
    <property type="entry name" value="POLYPHOSPHATE KINASE"/>
    <property type="match status" value="1"/>
</dbReference>
<comment type="caution">
    <text evidence="2">The sequence shown here is derived from an EMBL/GenBank/DDBJ whole genome shotgun (WGS) entry which is preliminary data.</text>
</comment>
<dbReference type="GO" id="GO:0008976">
    <property type="term" value="F:polyphosphate kinase activity"/>
    <property type="evidence" value="ECO:0007669"/>
    <property type="project" value="InterPro"/>
</dbReference>
<evidence type="ECO:0000313" key="3">
    <source>
        <dbReference type="Proteomes" id="UP000249769"/>
    </source>
</evidence>
<organism evidence="2 3">
    <name type="scientific">Agrobacterium fabrum</name>
    <dbReference type="NCBI Taxonomy" id="1176649"/>
    <lineage>
        <taxon>Bacteria</taxon>
        <taxon>Pseudomonadati</taxon>
        <taxon>Pseudomonadota</taxon>
        <taxon>Alphaproteobacteria</taxon>
        <taxon>Hyphomicrobiales</taxon>
        <taxon>Rhizobiaceae</taxon>
        <taxon>Rhizobium/Agrobacterium group</taxon>
        <taxon>Agrobacterium</taxon>
        <taxon>Agrobacterium tumefaciens complex</taxon>
    </lineage>
</organism>
<gene>
    <name evidence="2" type="ORF">DI595_12995</name>
</gene>
<accession>A0A2W5GV31</accession>
<dbReference type="PANTHER" id="PTHR30218">
    <property type="entry name" value="POLYPHOSPHATE KINASE"/>
    <property type="match status" value="1"/>
</dbReference>
<proteinExistence type="predicted"/>
<dbReference type="AlphaFoldDB" id="A0A2W5GV31"/>
<dbReference type="GO" id="GO:0006799">
    <property type="term" value="P:polyphosphate biosynthetic process"/>
    <property type="evidence" value="ECO:0007669"/>
    <property type="project" value="InterPro"/>
</dbReference>
<dbReference type="Proteomes" id="UP000249769">
    <property type="component" value="Unassembled WGS sequence"/>
</dbReference>
<dbReference type="InterPro" id="IPR003414">
    <property type="entry name" value="PP_kinase"/>
</dbReference>
<protein>
    <submittedName>
        <fullName evidence="2">RNA degradosome polyphosphate kinase</fullName>
    </submittedName>
</protein>
<dbReference type="EMBL" id="QFOL01000146">
    <property type="protein sequence ID" value="PZP49706.1"/>
    <property type="molecule type" value="Genomic_DNA"/>
</dbReference>
<dbReference type="Pfam" id="PF13090">
    <property type="entry name" value="PP_kinase_C"/>
    <property type="match status" value="1"/>
</dbReference>
<reference evidence="2 3" key="1">
    <citation type="submission" date="2017-08" db="EMBL/GenBank/DDBJ databases">
        <title>Infants hospitalized years apart are colonized by the same room-sourced microbial strains.</title>
        <authorList>
            <person name="Brooks B."/>
            <person name="Olm M.R."/>
            <person name="Firek B.A."/>
            <person name="Baker R."/>
            <person name="Thomas B.C."/>
            <person name="Morowitz M.J."/>
            <person name="Banfield J.F."/>
        </authorList>
    </citation>
    <scope>NUCLEOTIDE SEQUENCE [LARGE SCALE GENOMIC DNA]</scope>
    <source>
        <strain evidence="2">S2_009_000_R2_73</strain>
    </source>
</reference>
<name>A0A2W5GV31_9HYPH</name>
<dbReference type="SUPFAM" id="SSF56024">
    <property type="entry name" value="Phospholipase D/nuclease"/>
    <property type="match status" value="1"/>
</dbReference>
<keyword evidence="2" id="KW-0418">Kinase</keyword>
<dbReference type="GO" id="GO:0009358">
    <property type="term" value="C:polyphosphate kinase complex"/>
    <property type="evidence" value="ECO:0007669"/>
    <property type="project" value="InterPro"/>
</dbReference>
<dbReference type="Gene3D" id="3.30.870.10">
    <property type="entry name" value="Endonuclease Chain A"/>
    <property type="match status" value="1"/>
</dbReference>
<sequence length="162" mass="17712">SLVDPEIIDALYHASAAGVEVDLVVRGICCLRPQVPGLSDNIRVKSIVGRFLEHSRIFCFGNGFGLPSDKALVYIGSADMMPRNLDRRVETLVPLTNPTVHEQVLSQIMLGNLIEVRKGEEPFNAQHYFMTNPSLSGRGEALKSSAPKLIAGLISSRKKQAE</sequence>
<dbReference type="InterPro" id="IPR025200">
    <property type="entry name" value="PPK_C_dom2"/>
</dbReference>
<feature type="domain" description="Polyphosphate kinase C-terminal" evidence="1">
    <location>
        <begin position="1"/>
        <end position="106"/>
    </location>
</feature>
<feature type="non-terminal residue" evidence="2">
    <location>
        <position position="1"/>
    </location>
</feature>